<name>A0ABX2TCA8_9PROT</name>
<dbReference type="CDD" id="cd01948">
    <property type="entry name" value="EAL"/>
    <property type="match status" value="1"/>
</dbReference>
<organism evidence="2 3">
    <name type="scientific">Azospirillum oleiclasticum</name>
    <dbReference type="NCBI Taxonomy" id="2735135"/>
    <lineage>
        <taxon>Bacteria</taxon>
        <taxon>Pseudomonadati</taxon>
        <taxon>Pseudomonadota</taxon>
        <taxon>Alphaproteobacteria</taxon>
        <taxon>Rhodospirillales</taxon>
        <taxon>Azospirillaceae</taxon>
        <taxon>Azospirillum</taxon>
    </lineage>
</organism>
<dbReference type="PANTHER" id="PTHR33121:SF79">
    <property type="entry name" value="CYCLIC DI-GMP PHOSPHODIESTERASE PDED-RELATED"/>
    <property type="match status" value="1"/>
</dbReference>
<dbReference type="InterPro" id="IPR001633">
    <property type="entry name" value="EAL_dom"/>
</dbReference>
<dbReference type="SUPFAM" id="SSF141868">
    <property type="entry name" value="EAL domain-like"/>
    <property type="match status" value="1"/>
</dbReference>
<feature type="domain" description="EAL" evidence="1">
    <location>
        <begin position="286"/>
        <end position="533"/>
    </location>
</feature>
<dbReference type="EMBL" id="JABFDB010000008">
    <property type="protein sequence ID" value="NYZ20778.1"/>
    <property type="molecule type" value="Genomic_DNA"/>
</dbReference>
<dbReference type="InterPro" id="IPR035919">
    <property type="entry name" value="EAL_sf"/>
</dbReference>
<dbReference type="RefSeq" id="WP_180282531.1">
    <property type="nucleotide sequence ID" value="NZ_JABFDB010000008.1"/>
</dbReference>
<sequence>MSAELSRFLGFAFANADVLIEVRAGGTISFATGAVQHLLGVREAALIGQPIEMAIAPGDRGLVQRLLRTLGPNCRLTPRTVTLSVQNRAAVLSGYRLGSSQSVQLTLTKVNSLATSSPTADRDQQTGLVQSDAFQNQLAERFGLDGEVGAPKLSLVKIADFGEVRSRLSQEAMARLLAEIGALLRVHAADDSLAARLGEDRFGLVHSDAVDVGAIRSEIQATGRAIDPGAPPLTVQNSTIDLASPGLSREDAGRVLLFTVRRFAEEEHTSEISTMTDALQVLVDQTVNRVAKLRSTITGQRLSLQYQPIVSIADRSLHHFEALARFPDAAAGPTIAFAESVGLVQDVDLMVAQKAIDELLAPSAKEELKIAVNMSAASLGSDIFVAAYRKLINRFAFVAPRLLIEVTESSTITDLERAARILNDFRNGGQVICLDDFGAGAASFPYLQALPVDFVKIDGSYIKRLGQSRRDDAILRGMVGLSRDIGVKTIAEMVETVEQANQIMAFGIDFGQGYLFGRPENTPSYTPAGPIGVGKRKGARETWG</sequence>
<dbReference type="SUPFAM" id="SSF55785">
    <property type="entry name" value="PYP-like sensor domain (PAS domain)"/>
    <property type="match status" value="1"/>
</dbReference>
<protein>
    <submittedName>
        <fullName evidence="2">EAL domain-containing protein</fullName>
    </submittedName>
</protein>
<dbReference type="PANTHER" id="PTHR33121">
    <property type="entry name" value="CYCLIC DI-GMP PHOSPHODIESTERASE PDEF"/>
    <property type="match status" value="1"/>
</dbReference>
<dbReference type="Gene3D" id="3.20.20.450">
    <property type="entry name" value="EAL domain"/>
    <property type="match status" value="1"/>
</dbReference>
<dbReference type="InterPro" id="IPR043128">
    <property type="entry name" value="Rev_trsase/Diguanyl_cyclase"/>
</dbReference>
<dbReference type="Pfam" id="PF00563">
    <property type="entry name" value="EAL"/>
    <property type="match status" value="1"/>
</dbReference>
<keyword evidence="3" id="KW-1185">Reference proteome</keyword>
<evidence type="ECO:0000313" key="2">
    <source>
        <dbReference type="EMBL" id="NYZ20778.1"/>
    </source>
</evidence>
<dbReference type="Gene3D" id="3.30.70.270">
    <property type="match status" value="1"/>
</dbReference>
<dbReference type="InterPro" id="IPR050706">
    <property type="entry name" value="Cyclic-di-GMP_PDE-like"/>
</dbReference>
<dbReference type="PROSITE" id="PS50883">
    <property type="entry name" value="EAL"/>
    <property type="match status" value="1"/>
</dbReference>
<reference evidence="2 3" key="1">
    <citation type="submission" date="2020-05" db="EMBL/GenBank/DDBJ databases">
        <title>Azospirillum oleiclasticum sp. nov, a nitrogen-fixing and heavy crude oil-emulsifying bacterium isolated from the crude oil of Yumen Oilfield.</title>
        <authorList>
            <person name="Wu D."/>
            <person name="Cai M."/>
            <person name="Zhang X."/>
        </authorList>
    </citation>
    <scope>NUCLEOTIDE SEQUENCE [LARGE SCALE GENOMIC DNA]</scope>
    <source>
        <strain evidence="2 3">ROY-1-1-2</strain>
    </source>
</reference>
<evidence type="ECO:0000259" key="1">
    <source>
        <dbReference type="PROSITE" id="PS50883"/>
    </source>
</evidence>
<evidence type="ECO:0000313" key="3">
    <source>
        <dbReference type="Proteomes" id="UP000584642"/>
    </source>
</evidence>
<dbReference type="CDD" id="cd00130">
    <property type="entry name" value="PAS"/>
    <property type="match status" value="1"/>
</dbReference>
<dbReference type="Proteomes" id="UP000584642">
    <property type="component" value="Unassembled WGS sequence"/>
</dbReference>
<accession>A0ABX2TCA8</accession>
<dbReference type="InterPro" id="IPR000014">
    <property type="entry name" value="PAS"/>
</dbReference>
<gene>
    <name evidence="2" type="ORF">HND93_13765</name>
</gene>
<dbReference type="InterPro" id="IPR035965">
    <property type="entry name" value="PAS-like_dom_sf"/>
</dbReference>
<comment type="caution">
    <text evidence="2">The sequence shown here is derived from an EMBL/GenBank/DDBJ whole genome shotgun (WGS) entry which is preliminary data.</text>
</comment>
<dbReference type="SMART" id="SM00052">
    <property type="entry name" value="EAL"/>
    <property type="match status" value="1"/>
</dbReference>
<dbReference type="SMART" id="SM00091">
    <property type="entry name" value="PAS"/>
    <property type="match status" value="1"/>
</dbReference>
<proteinExistence type="predicted"/>